<dbReference type="InterPro" id="IPR014044">
    <property type="entry name" value="CAP_dom"/>
</dbReference>
<evidence type="ECO:0000313" key="2">
    <source>
        <dbReference type="EMBL" id="MDO1448924.1"/>
    </source>
</evidence>
<dbReference type="Pfam" id="PF00188">
    <property type="entry name" value="CAP"/>
    <property type="match status" value="1"/>
</dbReference>
<name>A0ABT8RAA2_9BACT</name>
<dbReference type="Gene3D" id="3.40.33.10">
    <property type="entry name" value="CAP"/>
    <property type="match status" value="1"/>
</dbReference>
<dbReference type="EMBL" id="JAUKPO010000015">
    <property type="protein sequence ID" value="MDO1448924.1"/>
    <property type="molecule type" value="Genomic_DNA"/>
</dbReference>
<dbReference type="RefSeq" id="WP_302039726.1">
    <property type="nucleotide sequence ID" value="NZ_JAUKPO010000015.1"/>
</dbReference>
<organism evidence="2 3">
    <name type="scientific">Rhodocytophaga aerolata</name>
    <dbReference type="NCBI Taxonomy" id="455078"/>
    <lineage>
        <taxon>Bacteria</taxon>
        <taxon>Pseudomonadati</taxon>
        <taxon>Bacteroidota</taxon>
        <taxon>Cytophagia</taxon>
        <taxon>Cytophagales</taxon>
        <taxon>Rhodocytophagaceae</taxon>
        <taxon>Rhodocytophaga</taxon>
    </lineage>
</organism>
<dbReference type="Proteomes" id="UP001168528">
    <property type="component" value="Unassembled WGS sequence"/>
</dbReference>
<protein>
    <submittedName>
        <fullName evidence="2">CAP domain-containing protein</fullName>
    </submittedName>
</protein>
<dbReference type="PANTHER" id="PTHR31157">
    <property type="entry name" value="SCP DOMAIN-CONTAINING PROTEIN"/>
    <property type="match status" value="1"/>
</dbReference>
<dbReference type="CDD" id="cd05379">
    <property type="entry name" value="CAP_bacterial"/>
    <property type="match status" value="1"/>
</dbReference>
<evidence type="ECO:0000259" key="1">
    <source>
        <dbReference type="Pfam" id="PF00188"/>
    </source>
</evidence>
<feature type="domain" description="SCP" evidence="1">
    <location>
        <begin position="138"/>
        <end position="192"/>
    </location>
</feature>
<dbReference type="InterPro" id="IPR035940">
    <property type="entry name" value="CAP_sf"/>
</dbReference>
<dbReference type="SUPFAM" id="SSF55797">
    <property type="entry name" value="PR-1-like"/>
    <property type="match status" value="1"/>
</dbReference>
<sequence>MKNTQFPDSQYAQYSYESFAKLPAANEEIDIAAIDYDLLNASIFYATNKQRKKFNKPVFTFYPLLRDAAVVQSSQMVKFNFFDHVNEKNAKLKTLKDRLESVGGSGNYVAAGENISEYFLMDYQPKEYFRVEKVGNRNVYYNSKTNKQIKPHTYRTFGEAIVEDWMTSPGHRANILDDRFTHLGCGTLYSTKPNEFPKAKATQVFGKLRPSK</sequence>
<gene>
    <name evidence="2" type="ORF">Q0590_21780</name>
</gene>
<proteinExistence type="predicted"/>
<keyword evidence="3" id="KW-1185">Reference proteome</keyword>
<dbReference type="PANTHER" id="PTHR31157:SF1">
    <property type="entry name" value="SCP DOMAIN-CONTAINING PROTEIN"/>
    <property type="match status" value="1"/>
</dbReference>
<evidence type="ECO:0000313" key="3">
    <source>
        <dbReference type="Proteomes" id="UP001168528"/>
    </source>
</evidence>
<comment type="caution">
    <text evidence="2">The sequence shown here is derived from an EMBL/GenBank/DDBJ whole genome shotgun (WGS) entry which is preliminary data.</text>
</comment>
<reference evidence="2" key="1">
    <citation type="submission" date="2023-07" db="EMBL/GenBank/DDBJ databases">
        <title>The genome sequence of Rhodocytophaga aerolata KACC 12507.</title>
        <authorList>
            <person name="Zhang X."/>
        </authorList>
    </citation>
    <scope>NUCLEOTIDE SEQUENCE</scope>
    <source>
        <strain evidence="2">KACC 12507</strain>
    </source>
</reference>
<accession>A0ABT8RAA2</accession>